<keyword evidence="2" id="KW-0472">Membrane</keyword>
<reference evidence="4" key="1">
    <citation type="submission" date="2020-10" db="EMBL/GenBank/DDBJ databases">
        <title>An improved Amphimedon queenslandica hologenome assembly reveals how three proteobacterial symbionts can extend the metabolic phenotypic of their marine sponge host.</title>
        <authorList>
            <person name="Degnan B."/>
            <person name="Degnan S."/>
            <person name="Xiang X."/>
        </authorList>
    </citation>
    <scope>NUCLEOTIDE SEQUENCE</scope>
    <source>
        <strain evidence="4">AqS2</strain>
    </source>
</reference>
<feature type="domain" description="Ancillary SecYEG translocon subunit/Cell division coordinator CpoB TPR" evidence="3">
    <location>
        <begin position="25"/>
        <end position="206"/>
    </location>
</feature>
<gene>
    <name evidence="4" type="ORF">ISN26_03480</name>
</gene>
<keyword evidence="2" id="KW-0812">Transmembrane</keyword>
<keyword evidence="2" id="KW-1133">Transmembrane helix</keyword>
<dbReference type="EMBL" id="JADHEI010000033">
    <property type="protein sequence ID" value="MBF2735134.1"/>
    <property type="molecule type" value="Genomic_DNA"/>
</dbReference>
<proteinExistence type="predicted"/>
<evidence type="ECO:0000256" key="2">
    <source>
        <dbReference type="SAM" id="Phobius"/>
    </source>
</evidence>
<keyword evidence="5" id="KW-1185">Reference proteome</keyword>
<comment type="caution">
    <text evidence="4">The sequence shown here is derived from an EMBL/GenBank/DDBJ whole genome shotgun (WGS) entry which is preliminary data.</text>
</comment>
<keyword evidence="1" id="KW-0802">TPR repeat</keyword>
<protein>
    <submittedName>
        <fullName evidence="4">Tetratricopeptide repeat protein</fullName>
    </submittedName>
</protein>
<evidence type="ECO:0000313" key="5">
    <source>
        <dbReference type="Proteomes" id="UP000604381"/>
    </source>
</evidence>
<organism evidence="4 5">
    <name type="scientific">Candidatus Amphirhobacter heronislandensis</name>
    <dbReference type="NCBI Taxonomy" id="1732024"/>
    <lineage>
        <taxon>Bacteria</taxon>
        <taxon>Pseudomonadati</taxon>
        <taxon>Pseudomonadota</taxon>
        <taxon>Gammaproteobacteria</taxon>
        <taxon>Candidatus Tethybacterales</taxon>
        <taxon>Candidatus Tethybacteraceae</taxon>
        <taxon>Candidatus Amphirhobacter</taxon>
    </lineage>
</organism>
<dbReference type="InterPro" id="IPR019734">
    <property type="entry name" value="TPR_rpt"/>
</dbReference>
<dbReference type="SUPFAM" id="SSF48452">
    <property type="entry name" value="TPR-like"/>
    <property type="match status" value="1"/>
</dbReference>
<dbReference type="Proteomes" id="UP000604381">
    <property type="component" value="Unassembled WGS sequence"/>
</dbReference>
<dbReference type="PROSITE" id="PS50005">
    <property type="entry name" value="TPR"/>
    <property type="match status" value="1"/>
</dbReference>
<dbReference type="Gene3D" id="1.25.40.10">
    <property type="entry name" value="Tetratricopeptide repeat domain"/>
    <property type="match status" value="1"/>
</dbReference>
<evidence type="ECO:0000259" key="3">
    <source>
        <dbReference type="Pfam" id="PF09976"/>
    </source>
</evidence>
<accession>A0A930UEK3</accession>
<feature type="transmembrane region" description="Helical" evidence="2">
    <location>
        <begin position="20"/>
        <end position="41"/>
    </location>
</feature>
<dbReference type="AlphaFoldDB" id="A0A930UEK3"/>
<evidence type="ECO:0000256" key="1">
    <source>
        <dbReference type="PROSITE-ProRule" id="PRU00339"/>
    </source>
</evidence>
<feature type="repeat" description="TPR" evidence="1">
    <location>
        <begin position="161"/>
        <end position="194"/>
    </location>
</feature>
<dbReference type="InterPro" id="IPR011990">
    <property type="entry name" value="TPR-like_helical_dom_sf"/>
</dbReference>
<sequence length="220" mass="24417">MKETLSQAIVFLPPRYRPYFLPAALWSLGVIVAVLAAYTAYQTRIEGRNARASAAIHAITSAIEDGAGIGLDQLYVDFAADAGDGHYPFGAMPYAKWLFEEGRYEEAGNVYRRVIERGDDPYVRDLARLGMINVMFELEEGTDTIDQIALQYESANVYSQLALDYLLGDVYAAKGAYEEAVSYYEQALNMANNLGDQNFANNINYKISAMFSARLQQGGQ</sequence>
<dbReference type="Pfam" id="PF09976">
    <property type="entry name" value="TPR_21"/>
    <property type="match status" value="1"/>
</dbReference>
<evidence type="ECO:0000313" key="4">
    <source>
        <dbReference type="EMBL" id="MBF2735134.1"/>
    </source>
</evidence>
<dbReference type="InterPro" id="IPR018704">
    <property type="entry name" value="SecYEG/CpoB_TPR"/>
</dbReference>
<name>A0A930UEK3_9GAMM</name>